<dbReference type="RefSeq" id="WP_189820853.1">
    <property type="nucleotide sequence ID" value="NZ_BMVC01000001.1"/>
</dbReference>
<feature type="compositionally biased region" description="Low complexity" evidence="1">
    <location>
        <begin position="23"/>
        <end position="46"/>
    </location>
</feature>
<protein>
    <submittedName>
        <fullName evidence="2">Uncharacterized protein</fullName>
    </submittedName>
</protein>
<dbReference type="AlphaFoldDB" id="A0A918WSL0"/>
<reference evidence="2" key="1">
    <citation type="journal article" date="2014" name="Int. J. Syst. Evol. Microbiol.">
        <title>Complete genome sequence of Corynebacterium casei LMG S-19264T (=DSM 44701T), isolated from a smear-ripened cheese.</title>
        <authorList>
            <consortium name="US DOE Joint Genome Institute (JGI-PGF)"/>
            <person name="Walter F."/>
            <person name="Albersmeier A."/>
            <person name="Kalinowski J."/>
            <person name="Ruckert C."/>
        </authorList>
    </citation>
    <scope>NUCLEOTIDE SEQUENCE</scope>
    <source>
        <strain evidence="2">JCM 4637</strain>
    </source>
</reference>
<gene>
    <name evidence="2" type="ORF">GCM10010334_03390</name>
</gene>
<dbReference type="Proteomes" id="UP000638353">
    <property type="component" value="Unassembled WGS sequence"/>
</dbReference>
<reference evidence="2" key="2">
    <citation type="submission" date="2020-09" db="EMBL/GenBank/DDBJ databases">
        <authorList>
            <person name="Sun Q."/>
            <person name="Ohkuma M."/>
        </authorList>
    </citation>
    <scope>NUCLEOTIDE SEQUENCE</scope>
    <source>
        <strain evidence="2">JCM 4637</strain>
    </source>
</reference>
<feature type="region of interest" description="Disordered" evidence="1">
    <location>
        <begin position="21"/>
        <end position="69"/>
    </location>
</feature>
<comment type="caution">
    <text evidence="2">The sequence shown here is derived from an EMBL/GenBank/DDBJ whole genome shotgun (WGS) entry which is preliminary data.</text>
</comment>
<evidence type="ECO:0000256" key="1">
    <source>
        <dbReference type="SAM" id="MobiDB-lite"/>
    </source>
</evidence>
<evidence type="ECO:0000313" key="3">
    <source>
        <dbReference type="Proteomes" id="UP000638353"/>
    </source>
</evidence>
<name>A0A918WSL0_9ACTN</name>
<proteinExistence type="predicted"/>
<dbReference type="EMBL" id="BMVC01000001">
    <property type="protein sequence ID" value="GHC78294.1"/>
    <property type="molecule type" value="Genomic_DNA"/>
</dbReference>
<sequence length="69" mass="7091">MSPRPKVRRYGKRYAPQFRNGEATVNSAANTAKKATATHKATSDAKVGSAEAKPAGIPAAPLMGGLPIG</sequence>
<evidence type="ECO:0000313" key="2">
    <source>
        <dbReference type="EMBL" id="GHC78294.1"/>
    </source>
</evidence>
<organism evidence="2 3">
    <name type="scientific">Streptomyces finlayi</name>
    <dbReference type="NCBI Taxonomy" id="67296"/>
    <lineage>
        <taxon>Bacteria</taxon>
        <taxon>Bacillati</taxon>
        <taxon>Actinomycetota</taxon>
        <taxon>Actinomycetes</taxon>
        <taxon>Kitasatosporales</taxon>
        <taxon>Streptomycetaceae</taxon>
        <taxon>Streptomyces</taxon>
    </lineage>
</organism>
<accession>A0A918WSL0</accession>